<dbReference type="AlphaFoldDB" id="A0ABD3GUU4"/>
<dbReference type="Proteomes" id="UP001633002">
    <property type="component" value="Unassembled WGS sequence"/>
</dbReference>
<keyword evidence="3" id="KW-1185">Reference proteome</keyword>
<sequence length="133" mass="14945">MEDPFGEVLSRWGSMTERRDKAREKNLRLGVTCNRYPGNGDDPRKAGEDKQGPWSLDSGQRTVRPDETSALAHLLPFPRFFKASSNSEVDNKLSIDPLDTADLNSGGKFRVVSTCVYDLIAERAGHCKRQMWS</sequence>
<proteinExistence type="predicted"/>
<feature type="compositionally biased region" description="Basic and acidic residues" evidence="1">
    <location>
        <begin position="41"/>
        <end position="51"/>
    </location>
</feature>
<comment type="caution">
    <text evidence="2">The sequence shown here is derived from an EMBL/GenBank/DDBJ whole genome shotgun (WGS) entry which is preliminary data.</text>
</comment>
<accession>A0ABD3GUU4</accession>
<evidence type="ECO:0000256" key="1">
    <source>
        <dbReference type="SAM" id="MobiDB-lite"/>
    </source>
</evidence>
<protein>
    <submittedName>
        <fullName evidence="2">Uncharacterized protein</fullName>
    </submittedName>
</protein>
<gene>
    <name evidence="2" type="ORF">R1sor_001047</name>
</gene>
<name>A0ABD3GUU4_9MARC</name>
<evidence type="ECO:0000313" key="3">
    <source>
        <dbReference type="Proteomes" id="UP001633002"/>
    </source>
</evidence>
<dbReference type="EMBL" id="JBJQOH010000006">
    <property type="protein sequence ID" value="KAL3683025.1"/>
    <property type="molecule type" value="Genomic_DNA"/>
</dbReference>
<feature type="region of interest" description="Disordered" evidence="1">
    <location>
        <begin position="31"/>
        <end position="62"/>
    </location>
</feature>
<organism evidence="2 3">
    <name type="scientific">Riccia sorocarpa</name>
    <dbReference type="NCBI Taxonomy" id="122646"/>
    <lineage>
        <taxon>Eukaryota</taxon>
        <taxon>Viridiplantae</taxon>
        <taxon>Streptophyta</taxon>
        <taxon>Embryophyta</taxon>
        <taxon>Marchantiophyta</taxon>
        <taxon>Marchantiopsida</taxon>
        <taxon>Marchantiidae</taxon>
        <taxon>Marchantiales</taxon>
        <taxon>Ricciaceae</taxon>
        <taxon>Riccia</taxon>
    </lineage>
</organism>
<evidence type="ECO:0000313" key="2">
    <source>
        <dbReference type="EMBL" id="KAL3683025.1"/>
    </source>
</evidence>
<reference evidence="2 3" key="1">
    <citation type="submission" date="2024-09" db="EMBL/GenBank/DDBJ databases">
        <title>Chromosome-scale assembly of Riccia sorocarpa.</title>
        <authorList>
            <person name="Paukszto L."/>
        </authorList>
    </citation>
    <scope>NUCLEOTIDE SEQUENCE [LARGE SCALE GENOMIC DNA]</scope>
    <source>
        <strain evidence="2">LP-2024</strain>
        <tissue evidence="2">Aerial parts of the thallus</tissue>
    </source>
</reference>